<dbReference type="EMBL" id="CP144916">
    <property type="protein sequence ID" value="WWC41866.1"/>
    <property type="molecule type" value="Genomic_DNA"/>
</dbReference>
<evidence type="ECO:0008006" key="3">
    <source>
        <dbReference type="Google" id="ProtNLM"/>
    </source>
</evidence>
<organism evidence="1 2">
    <name type="scientific">Campylobacter vicugnae</name>
    <dbReference type="NCBI Taxonomy" id="1660076"/>
    <lineage>
        <taxon>Bacteria</taxon>
        <taxon>Pseudomonadati</taxon>
        <taxon>Campylobacterota</taxon>
        <taxon>Epsilonproteobacteria</taxon>
        <taxon>Campylobacterales</taxon>
        <taxon>Campylobacteraceae</taxon>
        <taxon>Campylobacter</taxon>
    </lineage>
</organism>
<accession>A0ABZ2E841</accession>
<dbReference type="Proteomes" id="UP001318120">
    <property type="component" value="Chromosome"/>
</dbReference>
<dbReference type="RefSeq" id="WP_086303116.1">
    <property type="nucleotide sequence ID" value="NZ_CP144916.1"/>
</dbReference>
<keyword evidence="2" id="KW-1185">Reference proteome</keyword>
<dbReference type="GeneID" id="93112561"/>
<protein>
    <recommendedName>
        <fullName evidence="3">CDP-glycerol--glycerophosphate glycerophosphotransferase</fullName>
    </recommendedName>
</protein>
<gene>
    <name evidence="1" type="ORF">CVIC9261_00585</name>
</gene>
<dbReference type="Gene3D" id="3.40.50.12580">
    <property type="match status" value="1"/>
</dbReference>
<evidence type="ECO:0000313" key="2">
    <source>
        <dbReference type="Proteomes" id="UP001318120"/>
    </source>
</evidence>
<proteinExistence type="predicted"/>
<dbReference type="InterPro" id="IPR043148">
    <property type="entry name" value="TagF_C"/>
</dbReference>
<sequence>MKLNSRFKNGQKIRVGFYIVEVFQYASIYEEMLKSEFFEPFIVVVPDFARKEIAIDVTNKVHDSLSSKYQAVYKGYNEQNDEYIDFSDKLDIVFFGNPYEVMVHPNHFIWHMLKKNILTCFQNYGYFAITWCRTHIASSSFWNACWRVFVDSYENYNDLIMYNIRKGANAYISGYAKMDKLASIEYKNKTRKQILLCPHHTINAKELELSNFLKYSDLFLELPQLYPDVDFIFRPHPLLKYNLTKYWGENKTNKYYDQIAAYSNAIYDTSEDYLDTFANSDAMIHDCGSFTAEYLFVNKPCCYMLKNSDDINKMFLPMGQKCLDNYYKAFNKDDILNFIDNVVIKGIDPMKSQRDKFLQELRLNYPNAGKRIVEYIKQEIVSVK</sequence>
<evidence type="ECO:0000313" key="1">
    <source>
        <dbReference type="EMBL" id="WWC41866.1"/>
    </source>
</evidence>
<name>A0ABZ2E841_9BACT</name>
<dbReference type="SUPFAM" id="SSF53756">
    <property type="entry name" value="UDP-Glycosyltransferase/glycogen phosphorylase"/>
    <property type="match status" value="1"/>
</dbReference>
<reference evidence="1 2" key="1">
    <citation type="journal article" date="2017" name="Genome Biol. Evol.">
        <title>Comparative Genomic Analysis Identifies a Campylobacter Clade Deficient in Selenium Metabolism.</title>
        <authorList>
            <person name="Miller W.G."/>
            <person name="Yee E."/>
            <person name="Lopes B.S."/>
            <person name="Chapman M.H."/>
            <person name="Huynh S."/>
            <person name="Bono J.L."/>
            <person name="Parker C.T."/>
            <person name="Strachan N.J.C."/>
            <person name="Forbes K.J."/>
        </authorList>
    </citation>
    <scope>NUCLEOTIDE SEQUENCE [LARGE SCALE GENOMIC DNA]</scope>
    <source>
        <strain evidence="1 2">RM9261</strain>
    </source>
</reference>